<sequence length="235" mass="26961">MNLQNLFITTNFLYIVEHLNIVLTESALEILPDELKKNSKSYNIDHKFLDKSYHSHLMKNLDNIDKRGRPDIVHMSSLSITSTPLYLENQIKYYIHTISDHVIELDFGVRLPKSYHRFIGLFEKLFHNYLNNEESDPLINIYESSFSELMSDIDSDHVVGLSRQGDSLSSNYLSDKIINSSSPTLLIGGFSHGTFSKNVLTCIDDLISLGNFNLESHTACSRIIYEIEKHNPNFS</sequence>
<keyword evidence="5" id="KW-0808">Transferase</keyword>
<dbReference type="GO" id="GO:0070037">
    <property type="term" value="F:rRNA (pseudouridine) methyltransferase activity"/>
    <property type="evidence" value="ECO:0007669"/>
    <property type="project" value="InterPro"/>
</dbReference>
<proteinExistence type="inferred from homology"/>
<dbReference type="PANTHER" id="PTHR12636">
    <property type="entry name" value="NEP1/MRA1"/>
    <property type="match status" value="1"/>
</dbReference>
<dbReference type="CDD" id="cd18088">
    <property type="entry name" value="Nep1-like"/>
    <property type="match status" value="1"/>
</dbReference>
<keyword evidence="8" id="KW-0694">RNA-binding</keyword>
<evidence type="ECO:0000256" key="4">
    <source>
        <dbReference type="ARBA" id="ARBA00022603"/>
    </source>
</evidence>
<dbReference type="Pfam" id="PF03587">
    <property type="entry name" value="EMG1"/>
    <property type="match status" value="1"/>
</dbReference>
<dbReference type="InterPro" id="IPR029026">
    <property type="entry name" value="tRNA_m1G_MTases_N"/>
</dbReference>
<keyword evidence="3" id="KW-0698">rRNA processing</keyword>
<reference evidence="9" key="1">
    <citation type="journal article" date="2014" name="Genome Biol. Evol.">
        <title>Pangenome evidence for extensive interdomain horizontal transfer affecting lineage core and shell genes in uncultured planktonic thaumarchaeota and euryarchaeota.</title>
        <authorList>
            <person name="Deschamps P."/>
            <person name="Zivanovic Y."/>
            <person name="Moreira D."/>
            <person name="Rodriguez-Valera F."/>
            <person name="Lopez-Garcia P."/>
        </authorList>
    </citation>
    <scope>NUCLEOTIDE SEQUENCE</scope>
</reference>
<dbReference type="PANTHER" id="PTHR12636:SF5">
    <property type="entry name" value="RIBOSOMAL RNA SMALL SUBUNIT METHYLTRANSFERASE NEP1"/>
    <property type="match status" value="1"/>
</dbReference>
<evidence type="ECO:0000256" key="3">
    <source>
        <dbReference type="ARBA" id="ARBA00022552"/>
    </source>
</evidence>
<dbReference type="SUPFAM" id="SSF75217">
    <property type="entry name" value="alpha/beta knot"/>
    <property type="match status" value="1"/>
</dbReference>
<dbReference type="InterPro" id="IPR005304">
    <property type="entry name" value="Rbsml_bgen_MeTrfase_EMG1/NEP1"/>
</dbReference>
<dbReference type="InterPro" id="IPR029028">
    <property type="entry name" value="Alpha/beta_knot_MTases"/>
</dbReference>
<name>A0A075FX72_9ARCH</name>
<keyword evidence="7" id="KW-0699">rRNA-binding</keyword>
<dbReference type="GO" id="GO:0019843">
    <property type="term" value="F:rRNA binding"/>
    <property type="evidence" value="ECO:0007669"/>
    <property type="project" value="UniProtKB-KW"/>
</dbReference>
<evidence type="ECO:0000256" key="1">
    <source>
        <dbReference type="ARBA" id="ARBA00008115"/>
    </source>
</evidence>
<evidence type="ECO:0000256" key="2">
    <source>
        <dbReference type="ARBA" id="ARBA00022517"/>
    </source>
</evidence>
<gene>
    <name evidence="9" type="primary">NEP1</name>
</gene>
<organism evidence="9">
    <name type="scientific">uncultured marine thaumarchaeote AD1000_70_G10</name>
    <dbReference type="NCBI Taxonomy" id="1455934"/>
    <lineage>
        <taxon>Archaea</taxon>
        <taxon>Nitrososphaerota</taxon>
        <taxon>environmental samples</taxon>
    </lineage>
</organism>
<protein>
    <submittedName>
        <fullName evidence="9">Ribosome biogenesis protein (NEP1)</fullName>
    </submittedName>
</protein>
<keyword evidence="6" id="KW-0949">S-adenosyl-L-methionine</keyword>
<evidence type="ECO:0000256" key="5">
    <source>
        <dbReference type="ARBA" id="ARBA00022679"/>
    </source>
</evidence>
<evidence type="ECO:0000256" key="6">
    <source>
        <dbReference type="ARBA" id="ARBA00022691"/>
    </source>
</evidence>
<comment type="similarity">
    <text evidence="1">Belongs to the class IV-like SAM-binding methyltransferase superfamily. RNA methyltransferase NEP1 family.</text>
</comment>
<keyword evidence="4" id="KW-0489">Methyltransferase</keyword>
<accession>A0A075FX72</accession>
<evidence type="ECO:0000313" key="9">
    <source>
        <dbReference type="EMBL" id="AIE95849.1"/>
    </source>
</evidence>
<dbReference type="Gene3D" id="3.40.1280.10">
    <property type="match status" value="1"/>
</dbReference>
<dbReference type="GO" id="GO:0070475">
    <property type="term" value="P:rRNA base methylation"/>
    <property type="evidence" value="ECO:0007669"/>
    <property type="project" value="InterPro"/>
</dbReference>
<evidence type="ECO:0000256" key="8">
    <source>
        <dbReference type="ARBA" id="ARBA00022884"/>
    </source>
</evidence>
<keyword evidence="2" id="KW-0690">Ribosome biogenesis</keyword>
<dbReference type="EMBL" id="KF900463">
    <property type="protein sequence ID" value="AIE95849.1"/>
    <property type="molecule type" value="Genomic_DNA"/>
</dbReference>
<evidence type="ECO:0000256" key="7">
    <source>
        <dbReference type="ARBA" id="ARBA00022730"/>
    </source>
</evidence>
<dbReference type="AlphaFoldDB" id="A0A075FX72"/>